<proteinExistence type="predicted"/>
<keyword evidence="3" id="KW-1185">Reference proteome</keyword>
<dbReference type="AlphaFoldDB" id="A0A511NIT4"/>
<gene>
    <name evidence="2" type="ORF">EB1_25150</name>
</gene>
<evidence type="ECO:0000313" key="2">
    <source>
        <dbReference type="EMBL" id="GEM52725.1"/>
    </source>
</evidence>
<organism evidence="2 3">
    <name type="scientific">Empedobacter brevis NBRC 14943 = ATCC 43319</name>
    <dbReference type="NCBI Taxonomy" id="1218108"/>
    <lineage>
        <taxon>Bacteria</taxon>
        <taxon>Pseudomonadati</taxon>
        <taxon>Bacteroidota</taxon>
        <taxon>Flavobacteriia</taxon>
        <taxon>Flavobacteriales</taxon>
        <taxon>Weeksellaceae</taxon>
        <taxon>Empedobacter</taxon>
    </lineage>
</organism>
<keyword evidence="1" id="KW-0732">Signal</keyword>
<dbReference type="Proteomes" id="UP000321245">
    <property type="component" value="Unassembled WGS sequence"/>
</dbReference>
<name>A0A511NIT4_9FLAO</name>
<comment type="caution">
    <text evidence="2">The sequence shown here is derived from an EMBL/GenBank/DDBJ whole genome shotgun (WGS) entry which is preliminary data.</text>
</comment>
<dbReference type="RefSeq" id="WP_019976926.1">
    <property type="nucleotide sequence ID" value="NZ_BJXC01000019.1"/>
</dbReference>
<feature type="chain" id="PRO_5021819261" evidence="1">
    <location>
        <begin position="21"/>
        <end position="101"/>
    </location>
</feature>
<sequence length="101" mass="11071">MKKLFFSALACVVFAGSAFASNEVVSENSQISENLLKKEDPCQLTVRVYSVDRSGVYTLVEIGGHSVDKSGSACSEWSTGIIKEYESRWPGHKVTHELVSN</sequence>
<dbReference type="STRING" id="1218108.GCA_000382425_03459"/>
<accession>A0A511NIT4</accession>
<dbReference type="GeneID" id="84651480"/>
<reference evidence="2 3" key="1">
    <citation type="submission" date="2019-07" db="EMBL/GenBank/DDBJ databases">
        <title>Whole genome shotgun sequence of Empedobacter brevis NBRC 14943.</title>
        <authorList>
            <person name="Hosoyama A."/>
            <person name="Uohara A."/>
            <person name="Ohji S."/>
            <person name="Ichikawa N."/>
        </authorList>
    </citation>
    <scope>NUCLEOTIDE SEQUENCE [LARGE SCALE GENOMIC DNA]</scope>
    <source>
        <strain evidence="2 3">NBRC 14943</strain>
    </source>
</reference>
<evidence type="ECO:0000313" key="3">
    <source>
        <dbReference type="Proteomes" id="UP000321245"/>
    </source>
</evidence>
<feature type="signal peptide" evidence="1">
    <location>
        <begin position="1"/>
        <end position="20"/>
    </location>
</feature>
<dbReference type="EMBL" id="BJXC01000019">
    <property type="protein sequence ID" value="GEM52725.1"/>
    <property type="molecule type" value="Genomic_DNA"/>
</dbReference>
<protein>
    <submittedName>
        <fullName evidence="2">Uncharacterized protein</fullName>
    </submittedName>
</protein>
<evidence type="ECO:0000256" key="1">
    <source>
        <dbReference type="SAM" id="SignalP"/>
    </source>
</evidence>